<protein>
    <recommendedName>
        <fullName evidence="6">Cutinase</fullName>
    </recommendedName>
</protein>
<organism evidence="4 5">
    <name type="scientific">Diaporthe eres</name>
    <name type="common">Phomopsis oblonga</name>
    <dbReference type="NCBI Taxonomy" id="83184"/>
    <lineage>
        <taxon>Eukaryota</taxon>
        <taxon>Fungi</taxon>
        <taxon>Dikarya</taxon>
        <taxon>Ascomycota</taxon>
        <taxon>Pezizomycotina</taxon>
        <taxon>Sordariomycetes</taxon>
        <taxon>Sordariomycetidae</taxon>
        <taxon>Diaporthales</taxon>
        <taxon>Diaporthaceae</taxon>
        <taxon>Diaporthe</taxon>
        <taxon>Diaporthe eres species complex</taxon>
    </lineage>
</organism>
<evidence type="ECO:0000313" key="5">
    <source>
        <dbReference type="Proteomes" id="UP001430848"/>
    </source>
</evidence>
<feature type="signal peptide" evidence="3">
    <location>
        <begin position="1"/>
        <end position="22"/>
    </location>
</feature>
<evidence type="ECO:0000256" key="2">
    <source>
        <dbReference type="ARBA" id="ARBA00023157"/>
    </source>
</evidence>
<evidence type="ECO:0008006" key="6">
    <source>
        <dbReference type="Google" id="ProtNLM"/>
    </source>
</evidence>
<keyword evidence="1" id="KW-0378">Hydrolase</keyword>
<name>A0ABR1P5V2_DIAER</name>
<dbReference type="PANTHER" id="PTHR33630:SF13">
    <property type="entry name" value="ACETYLXYLAN ESTERASE"/>
    <property type="match status" value="1"/>
</dbReference>
<sequence length="343" mass="35094">MIITMLSPKAAAILNLALLASAAPSKRQSTGSGSCSDVHIFLARGWNEGYPGRQQNLVDAACNGVSSCDYEDITFDATNANGFRAAVEEGRSSGVSQINAYIQRCPDAKVALSGYSEGAVVVNNVLADSGLTPSSVPGNKVCAALVFGDPNHVADQSYNVQAGSAFSAQSPRSGASLEHLNAFSSVLRSYCNGGDNLCAYGDGTRPMEDGAHTNYFDLYSGDAGQFIKDKCVGGSSGGGGGSTTPPSTGNVCVAGKVKAGLSENYTGLCSFACSNGHCPDGVCECTEFGTEAGSGDGLGQEGCPANGLDESYKGLCSFSCSHGYCPPEQAIAWSRILLSTDVP</sequence>
<dbReference type="PANTHER" id="PTHR33630">
    <property type="entry name" value="CUTINASE RV1984C-RELATED-RELATED"/>
    <property type="match status" value="1"/>
</dbReference>
<dbReference type="Proteomes" id="UP001430848">
    <property type="component" value="Unassembled WGS sequence"/>
</dbReference>
<evidence type="ECO:0000313" key="4">
    <source>
        <dbReference type="EMBL" id="KAK7727213.1"/>
    </source>
</evidence>
<reference evidence="4 5" key="1">
    <citation type="submission" date="2024-02" db="EMBL/GenBank/DDBJ databases">
        <title>De novo assembly and annotation of 12 fungi associated with fruit tree decline syndrome in Ontario, Canada.</title>
        <authorList>
            <person name="Sulman M."/>
            <person name="Ellouze W."/>
            <person name="Ilyukhin E."/>
        </authorList>
    </citation>
    <scope>NUCLEOTIDE SEQUENCE [LARGE SCALE GENOMIC DNA]</scope>
    <source>
        <strain evidence="4 5">M169</strain>
    </source>
</reference>
<dbReference type="SMART" id="SM01110">
    <property type="entry name" value="Cutinase"/>
    <property type="match status" value="1"/>
</dbReference>
<dbReference type="SUPFAM" id="SSF53474">
    <property type="entry name" value="alpha/beta-Hydrolases"/>
    <property type="match status" value="1"/>
</dbReference>
<feature type="chain" id="PRO_5046380953" description="Cutinase" evidence="3">
    <location>
        <begin position="23"/>
        <end position="343"/>
    </location>
</feature>
<accession>A0ABR1P5V2</accession>
<dbReference type="Gene3D" id="3.40.50.1820">
    <property type="entry name" value="alpha/beta hydrolase"/>
    <property type="match status" value="1"/>
</dbReference>
<keyword evidence="3" id="KW-0732">Signal</keyword>
<gene>
    <name evidence="4" type="ORF">SLS63_007264</name>
</gene>
<dbReference type="EMBL" id="JAKNSF020000039">
    <property type="protein sequence ID" value="KAK7727213.1"/>
    <property type="molecule type" value="Genomic_DNA"/>
</dbReference>
<dbReference type="InterPro" id="IPR029058">
    <property type="entry name" value="AB_hydrolase_fold"/>
</dbReference>
<keyword evidence="2" id="KW-1015">Disulfide bond</keyword>
<evidence type="ECO:0000256" key="3">
    <source>
        <dbReference type="SAM" id="SignalP"/>
    </source>
</evidence>
<comment type="caution">
    <text evidence="4">The sequence shown here is derived from an EMBL/GenBank/DDBJ whole genome shotgun (WGS) entry which is preliminary data.</text>
</comment>
<evidence type="ECO:0000256" key="1">
    <source>
        <dbReference type="ARBA" id="ARBA00022801"/>
    </source>
</evidence>
<proteinExistence type="predicted"/>
<dbReference type="InterPro" id="IPR000675">
    <property type="entry name" value="Cutinase/axe"/>
</dbReference>
<dbReference type="Pfam" id="PF01083">
    <property type="entry name" value="Cutinase"/>
    <property type="match status" value="1"/>
</dbReference>
<keyword evidence="5" id="KW-1185">Reference proteome</keyword>